<gene>
    <name evidence="4" type="ORF">GCM10010123_30080</name>
</gene>
<feature type="chain" id="PRO_5039171561" evidence="2">
    <location>
        <begin position="19"/>
        <end position="579"/>
    </location>
</feature>
<dbReference type="GO" id="GO:0015833">
    <property type="term" value="P:peptide transport"/>
    <property type="evidence" value="ECO:0007669"/>
    <property type="project" value="TreeGrafter"/>
</dbReference>
<comment type="caution">
    <text evidence="4">The sequence shown here is derived from an EMBL/GenBank/DDBJ whole genome shotgun (WGS) entry which is preliminary data.</text>
</comment>
<dbReference type="PANTHER" id="PTHR30290">
    <property type="entry name" value="PERIPLASMIC BINDING COMPONENT OF ABC TRANSPORTER"/>
    <property type="match status" value="1"/>
</dbReference>
<evidence type="ECO:0000256" key="2">
    <source>
        <dbReference type="SAM" id="SignalP"/>
    </source>
</evidence>
<sequence>MKRWNVTVAAVAATALGAAGCGVQRPPSGANPATSAPPQIGVQTNSVDPDAKGPAREIPGARKGGILTVYGQTPPETFDPTAIYAVDSNEIGKLLFRTPTQFDIRAGKPVLVPDLTDVGEVSDDKKTWTFTFRGGKYEDGSPIRVEDLAYAIKRSFAHDIYPTGPTYQMSFFKDGKSYKGPYKERGAEYKGVEVDGDKLVIKLGKAFSDLPFYLSFPMFTPIPEAKDSKQEYKNKPLATGPYKFDKYTPGSELTLARNDQWDANSDPVRHQYVDGWRFRWGQDAVKTQKQLLASNGDDSNGVSYTKADAQVLAEVTGARSAQLVKGDSPCNIGVQIDSRKVPLAVRRAIARAYPYDQVRKTSGLTDLTAERSSTVLPPSVPGYEKYTPVEDLDGIGQGDPDGARRMLEEADAVGFELSWYYDNQQPLPQQVSQVRADALKKAGFKVKPIGVATAELRAKKSDYTAPVNMGQGPAGWCSDWPTGGSWFPVLFRSQSVEEGQSWGMLAEKKLDKRINKLTKLPADESEKKWAELDEEIMEKYIFLPHYYDKTAIVQGTNVGGCEADPTMGMPFLPNMFLKK</sequence>
<name>A0A8J3B6S7_9ACTN</name>
<reference evidence="4" key="2">
    <citation type="submission" date="2020-09" db="EMBL/GenBank/DDBJ databases">
        <authorList>
            <person name="Sun Q."/>
            <person name="Ohkuma M."/>
        </authorList>
    </citation>
    <scope>NUCLEOTIDE SEQUENCE</scope>
    <source>
        <strain evidence="4">JCM 3090</strain>
    </source>
</reference>
<feature type="compositionally biased region" description="Polar residues" evidence="1">
    <location>
        <begin position="31"/>
        <end position="47"/>
    </location>
</feature>
<keyword evidence="2" id="KW-0732">Signal</keyword>
<dbReference type="Gene3D" id="3.40.190.10">
    <property type="entry name" value="Periplasmic binding protein-like II"/>
    <property type="match status" value="1"/>
</dbReference>
<dbReference type="PIRSF" id="PIRSF002741">
    <property type="entry name" value="MppA"/>
    <property type="match status" value="1"/>
</dbReference>
<dbReference type="Proteomes" id="UP000649739">
    <property type="component" value="Unassembled WGS sequence"/>
</dbReference>
<dbReference type="Pfam" id="PF00496">
    <property type="entry name" value="SBP_bac_5"/>
    <property type="match status" value="1"/>
</dbReference>
<dbReference type="AlphaFoldDB" id="A0A8J3B6S7"/>
<dbReference type="PROSITE" id="PS51257">
    <property type="entry name" value="PROKAR_LIPOPROTEIN"/>
    <property type="match status" value="1"/>
</dbReference>
<reference evidence="4" key="1">
    <citation type="journal article" date="2014" name="Int. J. Syst. Evol. Microbiol.">
        <title>Complete genome sequence of Corynebacterium casei LMG S-19264T (=DSM 44701T), isolated from a smear-ripened cheese.</title>
        <authorList>
            <consortium name="US DOE Joint Genome Institute (JGI-PGF)"/>
            <person name="Walter F."/>
            <person name="Albersmeier A."/>
            <person name="Kalinowski J."/>
            <person name="Ruckert C."/>
        </authorList>
    </citation>
    <scope>NUCLEOTIDE SEQUENCE</scope>
    <source>
        <strain evidence="4">JCM 3090</strain>
    </source>
</reference>
<feature type="region of interest" description="Disordered" evidence="1">
    <location>
        <begin position="20"/>
        <end position="58"/>
    </location>
</feature>
<keyword evidence="5" id="KW-1185">Reference proteome</keyword>
<dbReference type="Gene3D" id="3.10.105.10">
    <property type="entry name" value="Dipeptide-binding Protein, Domain 3"/>
    <property type="match status" value="1"/>
</dbReference>
<dbReference type="GO" id="GO:1904680">
    <property type="term" value="F:peptide transmembrane transporter activity"/>
    <property type="evidence" value="ECO:0007669"/>
    <property type="project" value="TreeGrafter"/>
</dbReference>
<protein>
    <submittedName>
        <fullName evidence="4">ABC transporter</fullName>
    </submittedName>
</protein>
<feature type="domain" description="Solute-binding protein family 5" evidence="3">
    <location>
        <begin position="111"/>
        <end position="487"/>
    </location>
</feature>
<dbReference type="InterPro" id="IPR000914">
    <property type="entry name" value="SBP_5_dom"/>
</dbReference>
<dbReference type="SUPFAM" id="SSF53850">
    <property type="entry name" value="Periplasmic binding protein-like II"/>
    <property type="match status" value="1"/>
</dbReference>
<dbReference type="InterPro" id="IPR039424">
    <property type="entry name" value="SBP_5"/>
</dbReference>
<evidence type="ECO:0000313" key="5">
    <source>
        <dbReference type="Proteomes" id="UP000649739"/>
    </source>
</evidence>
<evidence type="ECO:0000313" key="4">
    <source>
        <dbReference type="EMBL" id="GGJ98008.1"/>
    </source>
</evidence>
<dbReference type="RefSeq" id="WP_189170778.1">
    <property type="nucleotide sequence ID" value="NZ_BMQB01000006.1"/>
</dbReference>
<dbReference type="PANTHER" id="PTHR30290:SF83">
    <property type="entry name" value="ABC TRANSPORTER SUBSTRATE-BINDING PROTEIN"/>
    <property type="match status" value="1"/>
</dbReference>
<dbReference type="GO" id="GO:0042597">
    <property type="term" value="C:periplasmic space"/>
    <property type="evidence" value="ECO:0007669"/>
    <property type="project" value="UniProtKB-ARBA"/>
</dbReference>
<dbReference type="InterPro" id="IPR030678">
    <property type="entry name" value="Peptide/Ni-bd"/>
</dbReference>
<dbReference type="EMBL" id="BMQB01000006">
    <property type="protein sequence ID" value="GGJ98008.1"/>
    <property type="molecule type" value="Genomic_DNA"/>
</dbReference>
<proteinExistence type="predicted"/>
<evidence type="ECO:0000259" key="3">
    <source>
        <dbReference type="Pfam" id="PF00496"/>
    </source>
</evidence>
<dbReference type="GO" id="GO:0043190">
    <property type="term" value="C:ATP-binding cassette (ABC) transporter complex"/>
    <property type="evidence" value="ECO:0007669"/>
    <property type="project" value="InterPro"/>
</dbReference>
<accession>A0A8J3B6S7</accession>
<evidence type="ECO:0000256" key="1">
    <source>
        <dbReference type="SAM" id="MobiDB-lite"/>
    </source>
</evidence>
<organism evidence="4 5">
    <name type="scientific">Pilimelia anulata</name>
    <dbReference type="NCBI Taxonomy" id="53371"/>
    <lineage>
        <taxon>Bacteria</taxon>
        <taxon>Bacillati</taxon>
        <taxon>Actinomycetota</taxon>
        <taxon>Actinomycetes</taxon>
        <taxon>Micromonosporales</taxon>
        <taxon>Micromonosporaceae</taxon>
        <taxon>Pilimelia</taxon>
    </lineage>
</organism>
<feature type="signal peptide" evidence="2">
    <location>
        <begin position="1"/>
        <end position="18"/>
    </location>
</feature>